<name>A0A485ARF7_KLUCR</name>
<evidence type="ECO:0000313" key="1">
    <source>
        <dbReference type="EMBL" id="VFS64197.1"/>
    </source>
</evidence>
<evidence type="ECO:0000313" key="2">
    <source>
        <dbReference type="Proteomes" id="UP000401081"/>
    </source>
</evidence>
<organism evidence="1 2">
    <name type="scientific">Kluyvera cryocrescens</name>
    <name type="common">Kluyvera citrophila</name>
    <dbReference type="NCBI Taxonomy" id="580"/>
    <lineage>
        <taxon>Bacteria</taxon>
        <taxon>Pseudomonadati</taxon>
        <taxon>Pseudomonadota</taxon>
        <taxon>Gammaproteobacteria</taxon>
        <taxon>Enterobacterales</taxon>
        <taxon>Enterobacteriaceae</taxon>
        <taxon>Kluyvera</taxon>
    </lineage>
</organism>
<dbReference type="AlphaFoldDB" id="A0A485ARF7"/>
<proteinExistence type="predicted"/>
<sequence>MGYKALSKATQVKQAIAIGPNAMENSLIARDSVAIGVSTLKNLQARDPNYSQTQLQGTRMVALGGNAGYFAKDTYNMVIIGRNAGHCVEGGFGLVAVGAAANSGYAVVGLSGEIENNAPWGVDGENIRTVAVGFAAAGTNLSTSTVGDWR</sequence>
<keyword evidence="2" id="KW-1185">Reference proteome</keyword>
<protein>
    <submittedName>
        <fullName evidence="1">Uncharacterized protein</fullName>
    </submittedName>
</protein>
<dbReference type="Proteomes" id="UP000401081">
    <property type="component" value="Unassembled WGS sequence"/>
</dbReference>
<reference evidence="1 2" key="1">
    <citation type="submission" date="2019-03" db="EMBL/GenBank/DDBJ databases">
        <authorList>
            <consortium name="Pathogen Informatics"/>
        </authorList>
    </citation>
    <scope>NUCLEOTIDE SEQUENCE [LARGE SCALE GENOMIC DNA]</scope>
    <source>
        <strain evidence="1 2">NCTC12993</strain>
    </source>
</reference>
<dbReference type="EMBL" id="CAADJD010000018">
    <property type="protein sequence ID" value="VFS64197.1"/>
    <property type="molecule type" value="Genomic_DNA"/>
</dbReference>
<accession>A0A485ARF7</accession>
<gene>
    <name evidence="1" type="ORF">NCTC12993_03133</name>
</gene>